<feature type="region of interest" description="Disordered" evidence="1">
    <location>
        <begin position="1"/>
        <end position="25"/>
    </location>
</feature>
<evidence type="ECO:0000256" key="1">
    <source>
        <dbReference type="SAM" id="MobiDB-lite"/>
    </source>
</evidence>
<dbReference type="RefSeq" id="WP_209468500.1">
    <property type="nucleotide sequence ID" value="NZ_BAABDR010000060.1"/>
</dbReference>
<name>A0A060ZWF6_9ACTN</name>
<organism evidence="2">
    <name type="scientific">Streptomyces iranensis</name>
    <dbReference type="NCBI Taxonomy" id="576784"/>
    <lineage>
        <taxon>Bacteria</taxon>
        <taxon>Bacillati</taxon>
        <taxon>Actinomycetota</taxon>
        <taxon>Actinomycetes</taxon>
        <taxon>Kitasatosporales</taxon>
        <taxon>Streptomycetaceae</taxon>
        <taxon>Streptomyces</taxon>
        <taxon>Streptomyces violaceusniger group</taxon>
    </lineage>
</organism>
<dbReference type="PATRIC" id="fig|576784.4.peg.7268"/>
<evidence type="ECO:0000313" key="2">
    <source>
        <dbReference type="EMBL" id="CDR10874.1"/>
    </source>
</evidence>
<accession>A0A060ZWF6</accession>
<feature type="compositionally biased region" description="Gly residues" evidence="1">
    <location>
        <begin position="1"/>
        <end position="11"/>
    </location>
</feature>
<reference evidence="2" key="1">
    <citation type="submission" date="2014-05" db="EMBL/GenBank/DDBJ databases">
        <authorList>
            <person name="Horn Fabian"/>
        </authorList>
    </citation>
    <scope>NUCLEOTIDE SEQUENCE</scope>
</reference>
<proteinExistence type="predicted"/>
<dbReference type="AlphaFoldDB" id="A0A060ZWF6"/>
<dbReference type="EMBL" id="LK022848">
    <property type="protein sequence ID" value="CDR10874.1"/>
    <property type="molecule type" value="Genomic_DNA"/>
</dbReference>
<dbReference type="HOGENOM" id="CLU_3158332_0_0_11"/>
<protein>
    <submittedName>
        <fullName evidence="2">Uncharacterized protein</fullName>
    </submittedName>
</protein>
<gene>
    <name evidence="2" type="ORF">SIRAN7102</name>
</gene>
<sequence length="48" mass="4731">MADVIRGGGRGVPSSTPVGYRRADGGVTIGGRVTIGVRLDHPPAASSG</sequence>